<keyword evidence="3" id="KW-1185">Reference proteome</keyword>
<name>A0AAV7NGI2_PLEWA</name>
<organism evidence="2 3">
    <name type="scientific">Pleurodeles waltl</name>
    <name type="common">Iberian ribbed newt</name>
    <dbReference type="NCBI Taxonomy" id="8319"/>
    <lineage>
        <taxon>Eukaryota</taxon>
        <taxon>Metazoa</taxon>
        <taxon>Chordata</taxon>
        <taxon>Craniata</taxon>
        <taxon>Vertebrata</taxon>
        <taxon>Euteleostomi</taxon>
        <taxon>Amphibia</taxon>
        <taxon>Batrachia</taxon>
        <taxon>Caudata</taxon>
        <taxon>Salamandroidea</taxon>
        <taxon>Salamandridae</taxon>
        <taxon>Pleurodelinae</taxon>
        <taxon>Pleurodeles</taxon>
    </lineage>
</organism>
<feature type="compositionally biased region" description="Basic and acidic residues" evidence="1">
    <location>
        <begin position="44"/>
        <end position="61"/>
    </location>
</feature>
<evidence type="ECO:0000256" key="1">
    <source>
        <dbReference type="SAM" id="MobiDB-lite"/>
    </source>
</evidence>
<evidence type="ECO:0000313" key="2">
    <source>
        <dbReference type="EMBL" id="KAJ1115155.1"/>
    </source>
</evidence>
<dbReference type="EMBL" id="JANPWB010000012">
    <property type="protein sequence ID" value="KAJ1115155.1"/>
    <property type="molecule type" value="Genomic_DNA"/>
</dbReference>
<reference evidence="2" key="1">
    <citation type="journal article" date="2022" name="bioRxiv">
        <title>Sequencing and chromosome-scale assembly of the giantPleurodeles waltlgenome.</title>
        <authorList>
            <person name="Brown T."/>
            <person name="Elewa A."/>
            <person name="Iarovenko S."/>
            <person name="Subramanian E."/>
            <person name="Araus A.J."/>
            <person name="Petzold A."/>
            <person name="Susuki M."/>
            <person name="Suzuki K.-i.T."/>
            <person name="Hayashi T."/>
            <person name="Toyoda A."/>
            <person name="Oliveira C."/>
            <person name="Osipova E."/>
            <person name="Leigh N.D."/>
            <person name="Simon A."/>
            <person name="Yun M.H."/>
        </authorList>
    </citation>
    <scope>NUCLEOTIDE SEQUENCE</scope>
    <source>
        <strain evidence="2">20211129_DDA</strain>
        <tissue evidence="2">Liver</tissue>
    </source>
</reference>
<accession>A0AAV7NGI2</accession>
<sequence length="147" mass="16322">MEPNTHSVPRRATDSKQETTEKRTSCGRASKKTLEGWAMSKTHPGRDASQHDPHIQKEQIHAGEPPRITTCSTYPKRVGGPRTRCGDSGDNTAPREQDTKPEHMAALPGKQPEPGEGEKERGGVAPTKNINTRNPTERNRQQRRPSQ</sequence>
<dbReference type="Proteomes" id="UP001066276">
    <property type="component" value="Chromosome 8"/>
</dbReference>
<feature type="compositionally biased region" description="Basic and acidic residues" evidence="1">
    <location>
        <begin position="11"/>
        <end position="24"/>
    </location>
</feature>
<comment type="caution">
    <text evidence="2">The sequence shown here is derived from an EMBL/GenBank/DDBJ whole genome shotgun (WGS) entry which is preliminary data.</text>
</comment>
<protein>
    <submittedName>
        <fullName evidence="2">Uncharacterized protein</fullName>
    </submittedName>
</protein>
<gene>
    <name evidence="2" type="ORF">NDU88_003381</name>
</gene>
<feature type="region of interest" description="Disordered" evidence="1">
    <location>
        <begin position="1"/>
        <end position="147"/>
    </location>
</feature>
<dbReference type="AlphaFoldDB" id="A0AAV7NGI2"/>
<feature type="compositionally biased region" description="Basic and acidic residues" evidence="1">
    <location>
        <begin position="93"/>
        <end position="103"/>
    </location>
</feature>
<evidence type="ECO:0000313" key="3">
    <source>
        <dbReference type="Proteomes" id="UP001066276"/>
    </source>
</evidence>
<proteinExistence type="predicted"/>